<keyword evidence="10" id="KW-0067">ATP-binding</keyword>
<comment type="subcellular location">
    <subcellularLocation>
        <location evidence="2">Cytoplasm</location>
    </subcellularLocation>
</comment>
<accession>A0ABD2YU41</accession>
<keyword evidence="5" id="KW-0433">Leucine-rich repeat</keyword>
<feature type="coiled-coil region" evidence="11">
    <location>
        <begin position="397"/>
        <end position="424"/>
    </location>
</feature>
<evidence type="ECO:0000256" key="6">
    <source>
        <dbReference type="ARBA" id="ARBA00022667"/>
    </source>
</evidence>
<dbReference type="FunFam" id="3.40.50.300:FF:001091">
    <property type="entry name" value="Probable disease resistance protein At1g61300"/>
    <property type="match status" value="1"/>
</dbReference>
<dbReference type="GO" id="GO:0005737">
    <property type="term" value="C:cytoplasm"/>
    <property type="evidence" value="ECO:0007669"/>
    <property type="project" value="UniProtKB-SubCell"/>
</dbReference>
<feature type="domain" description="Disease resistance R13L4/SHOC-2-like LRR" evidence="15">
    <location>
        <begin position="966"/>
        <end position="1133"/>
    </location>
</feature>
<reference evidence="16 17" key="1">
    <citation type="submission" date="2024-11" db="EMBL/GenBank/DDBJ databases">
        <title>A near-complete genome assembly of Cinchona calisaya.</title>
        <authorList>
            <person name="Lian D.C."/>
            <person name="Zhao X.W."/>
            <person name="Wei L."/>
        </authorList>
    </citation>
    <scope>NUCLEOTIDE SEQUENCE [LARGE SCALE GENOMIC DNA]</scope>
    <source>
        <tissue evidence="16">Nenye</tissue>
    </source>
</reference>
<dbReference type="Pfam" id="PF23598">
    <property type="entry name" value="LRR_14"/>
    <property type="match status" value="1"/>
</dbReference>
<evidence type="ECO:0000256" key="5">
    <source>
        <dbReference type="ARBA" id="ARBA00022614"/>
    </source>
</evidence>
<evidence type="ECO:0000259" key="15">
    <source>
        <dbReference type="Pfam" id="PF23598"/>
    </source>
</evidence>
<evidence type="ECO:0000256" key="3">
    <source>
        <dbReference type="ARBA" id="ARBA00008894"/>
    </source>
</evidence>
<dbReference type="PANTHER" id="PTHR23155">
    <property type="entry name" value="DISEASE RESISTANCE PROTEIN RP"/>
    <property type="match status" value="1"/>
</dbReference>
<dbReference type="PRINTS" id="PR00364">
    <property type="entry name" value="DISEASERSIST"/>
</dbReference>
<dbReference type="Pfam" id="PF00931">
    <property type="entry name" value="NB-ARC"/>
    <property type="match status" value="1"/>
</dbReference>
<dbReference type="InterPro" id="IPR032675">
    <property type="entry name" value="LRR_dom_sf"/>
</dbReference>
<keyword evidence="9" id="KW-0611">Plant defense</keyword>
<evidence type="ECO:0000256" key="10">
    <source>
        <dbReference type="ARBA" id="ARBA00022840"/>
    </source>
</evidence>
<dbReference type="Gene3D" id="1.10.8.430">
    <property type="entry name" value="Helical domain of apoptotic protease-activating factors"/>
    <property type="match status" value="1"/>
</dbReference>
<dbReference type="InterPro" id="IPR044974">
    <property type="entry name" value="Disease_R_plants"/>
</dbReference>
<evidence type="ECO:0000259" key="13">
    <source>
        <dbReference type="Pfam" id="PF12061"/>
    </source>
</evidence>
<dbReference type="InterPro" id="IPR021929">
    <property type="entry name" value="R1A-like_N"/>
</dbReference>
<dbReference type="Proteomes" id="UP001630127">
    <property type="component" value="Unassembled WGS sequence"/>
</dbReference>
<dbReference type="PANTHER" id="PTHR23155:SF1152">
    <property type="entry name" value="AAA+ ATPASE DOMAIN-CONTAINING PROTEIN"/>
    <property type="match status" value="1"/>
</dbReference>
<dbReference type="InterPro" id="IPR027417">
    <property type="entry name" value="P-loop_NTPase"/>
</dbReference>
<keyword evidence="17" id="KW-1185">Reference proteome</keyword>
<keyword evidence="8" id="KW-0547">Nucleotide-binding</keyword>
<evidence type="ECO:0000256" key="1">
    <source>
        <dbReference type="ARBA" id="ARBA00002074"/>
    </source>
</evidence>
<comment type="caution">
    <text evidence="16">The sequence shown here is derived from an EMBL/GenBank/DDBJ whole genome shotgun (WGS) entry which is preliminary data.</text>
</comment>
<evidence type="ECO:0000259" key="14">
    <source>
        <dbReference type="Pfam" id="PF23559"/>
    </source>
</evidence>
<dbReference type="Gene3D" id="1.10.10.10">
    <property type="entry name" value="Winged helix-like DNA-binding domain superfamily/Winged helix DNA-binding domain"/>
    <property type="match status" value="1"/>
</dbReference>
<protein>
    <recommendedName>
        <fullName evidence="18">Late blight resistance protein homolog R1A-3</fullName>
    </recommendedName>
</protein>
<dbReference type="InterPro" id="IPR002182">
    <property type="entry name" value="NB-ARC"/>
</dbReference>
<feature type="domain" description="NB-ARC" evidence="12">
    <location>
        <begin position="559"/>
        <end position="729"/>
    </location>
</feature>
<dbReference type="GO" id="GO:0005524">
    <property type="term" value="F:ATP binding"/>
    <property type="evidence" value="ECO:0007669"/>
    <property type="project" value="UniProtKB-KW"/>
</dbReference>
<keyword evidence="4" id="KW-0963">Cytoplasm</keyword>
<dbReference type="SUPFAM" id="SSF52058">
    <property type="entry name" value="L domain-like"/>
    <property type="match status" value="1"/>
</dbReference>
<gene>
    <name evidence="16" type="ORF">ACH5RR_030239</name>
</gene>
<dbReference type="SUPFAM" id="SSF52540">
    <property type="entry name" value="P-loop containing nucleoside triphosphate hydrolases"/>
    <property type="match status" value="1"/>
</dbReference>
<keyword evidence="7" id="KW-0677">Repeat</keyword>
<dbReference type="Gene3D" id="3.40.50.300">
    <property type="entry name" value="P-loop containing nucleotide triphosphate hydrolases"/>
    <property type="match status" value="1"/>
</dbReference>
<evidence type="ECO:0000256" key="9">
    <source>
        <dbReference type="ARBA" id="ARBA00022821"/>
    </source>
</evidence>
<dbReference type="Pfam" id="PF12061">
    <property type="entry name" value="NB-LRR"/>
    <property type="match status" value="2"/>
</dbReference>
<dbReference type="Pfam" id="PF23559">
    <property type="entry name" value="WHD_DRP"/>
    <property type="match status" value="1"/>
</dbReference>
<evidence type="ECO:0000256" key="7">
    <source>
        <dbReference type="ARBA" id="ARBA00022737"/>
    </source>
</evidence>
<evidence type="ECO:0000259" key="12">
    <source>
        <dbReference type="Pfam" id="PF00931"/>
    </source>
</evidence>
<proteinExistence type="inferred from homology"/>
<evidence type="ECO:0000256" key="8">
    <source>
        <dbReference type="ARBA" id="ARBA00022741"/>
    </source>
</evidence>
<feature type="domain" description="Disease resistance protein winged helix" evidence="14">
    <location>
        <begin position="822"/>
        <end position="888"/>
    </location>
</feature>
<dbReference type="AlphaFoldDB" id="A0ABD2YU41"/>
<sequence length="1279" mass="145885">MAYLCVDSLVDYLESLETEGNISFPLNDQIQGLKLELRFLSTFLRCTSLGLITDGDERLLDLLTRIDAFAEEAEMELLVIADKDLSCKVPVMLEAIKLIQSEIRRIFVKELESQTEVNNLPGYEIVLELVECVLGNLRALVDAEAKSIGPSKIQIEALQKSIGFLGSAVQFIANRCIDEYDILEDLLTHVLAVTQRAACLSYLCWVDELVDEEMVGGICVRLSDLLRKIKSTTNPEAREVLFAVLKVSKSPSPDIAMKEEFVVAFIDSLLENLMELQDSEDQARLTVPLEFEIQNTLQELRFLKALIIDLPNQCDEPQDLDNFLIRIESVVCEAGCLVYMICAIVQKQDVVKEMNFELHDFLEQIGRIKAEIRRIYIEKLHNYSPGNCDTLFIYPILSNLKDLLNNHNKSIDTAKQQIETLLRGLASLSSFFEKQGGLKEYCLRFIDAAYQADYVVNSFVSRGGPVWHHLLCTVLDEINLMNADLIETCTKKNIDSAVLEHSETSTDPLGKIYLAPSYLTKDAVDFNDGVVALDNEARLPSYLRNTINFNVGAGLDLNDEVNKIIDLLTWGSKQLAIVSIVGMPGAGKTFLAQKIYRDPSVKCHFHCHAWCCVSQEYRPRELVLSILESITNLRSDFYKMENEDLFKLLYKYLKGRRFLIVMDDIWDVEAWNFIKLAIPEDNNGSRILFTSRLFDVALEANPRGYIHSIRLLSDDECLKLLELKLFHEEVMPENLVQLGKQIAKSCGGLPLAVVTIAGVLANAPFDKDSWTQFTEHLNSSIFGDDDETMKILELGYRNLPYNLKLAFLYAGGILQDNGIFQDNVIRVQKLIWLWIAEGFIQKTEECKSLEDVAEEYLMQLIDRNLIMVAKRKPNGRVKECRVHDLLGEFCKMKAKEINCLEVIHGCDEFASCVASNKQRRLCIFSGRKDFTEWKLRSPYLSSLLFFSIEEDEKMCLTKSYDVSFVYYNFKLLRVLDLGCINMGTSFPSGIELLLHLRYLAVKGQVISVPSYIGNLQSLETFIMKGLRGEILLPETIWNLESLRHLHVSPRVAFSLLDYKSGNCHLVHLDTFSTPALSFGKDMEEIMRRLPNIRKLRCIFLESWDYYRKSNRFPIIDFLCQLESLKVSYHGACRYPCEIGFPLNLKELTLSKFRLLWNEISAIGRLPNLEVLKLLTKSFDGQQWNMRDGEFLHLKFLKLAELNIVRWNASDDHLPNLRHLVLEKCKQLEAIPACFADILTLERIDVKDCSISTSLSAREIQEIVCDGLNVFIHLPIEGDG</sequence>
<name>A0ABD2YU41_9GENT</name>
<dbReference type="EMBL" id="JBJUIK010000012">
    <property type="protein sequence ID" value="KAL3510838.1"/>
    <property type="molecule type" value="Genomic_DNA"/>
</dbReference>
<evidence type="ECO:0000313" key="16">
    <source>
        <dbReference type="EMBL" id="KAL3510838.1"/>
    </source>
</evidence>
<evidence type="ECO:0000256" key="2">
    <source>
        <dbReference type="ARBA" id="ARBA00004496"/>
    </source>
</evidence>
<comment type="similarity">
    <text evidence="3">Belongs to the disease resistance NB-LRR family.</text>
</comment>
<evidence type="ECO:0000256" key="4">
    <source>
        <dbReference type="ARBA" id="ARBA00022490"/>
    </source>
</evidence>
<organism evidence="16 17">
    <name type="scientific">Cinchona calisaya</name>
    <dbReference type="NCBI Taxonomy" id="153742"/>
    <lineage>
        <taxon>Eukaryota</taxon>
        <taxon>Viridiplantae</taxon>
        <taxon>Streptophyta</taxon>
        <taxon>Embryophyta</taxon>
        <taxon>Tracheophyta</taxon>
        <taxon>Spermatophyta</taxon>
        <taxon>Magnoliopsida</taxon>
        <taxon>eudicotyledons</taxon>
        <taxon>Gunneridae</taxon>
        <taxon>Pentapetalae</taxon>
        <taxon>asterids</taxon>
        <taxon>lamiids</taxon>
        <taxon>Gentianales</taxon>
        <taxon>Rubiaceae</taxon>
        <taxon>Cinchonoideae</taxon>
        <taxon>Cinchoneae</taxon>
        <taxon>Cinchona</taxon>
    </lineage>
</organism>
<feature type="domain" description="Late blight resistance protein R1A-like N-terminal" evidence="13">
    <location>
        <begin position="95"/>
        <end position="250"/>
    </location>
</feature>
<dbReference type="InterPro" id="IPR036388">
    <property type="entry name" value="WH-like_DNA-bd_sf"/>
</dbReference>
<comment type="function">
    <text evidence="1">Confers resistance to late blight (Phytophthora infestans) races carrying the avirulence gene Avr1. Resistance proteins guard the plant against pathogens that contain an appropriate avirulence protein via an indirect interaction with this avirulence protein. That triggers a defense system including the hypersensitive response, which restricts the pathogen growth.</text>
</comment>
<evidence type="ECO:0000313" key="17">
    <source>
        <dbReference type="Proteomes" id="UP001630127"/>
    </source>
</evidence>
<keyword evidence="11" id="KW-0175">Coiled coil</keyword>
<dbReference type="InterPro" id="IPR058922">
    <property type="entry name" value="WHD_DRP"/>
</dbReference>
<evidence type="ECO:0008006" key="18">
    <source>
        <dbReference type="Google" id="ProtNLM"/>
    </source>
</evidence>
<dbReference type="GO" id="GO:0009626">
    <property type="term" value="P:plant-type hypersensitive response"/>
    <property type="evidence" value="ECO:0007669"/>
    <property type="project" value="UniProtKB-KW"/>
</dbReference>
<evidence type="ECO:0000256" key="11">
    <source>
        <dbReference type="SAM" id="Coils"/>
    </source>
</evidence>
<dbReference type="Gene3D" id="3.80.10.10">
    <property type="entry name" value="Ribonuclease Inhibitor"/>
    <property type="match status" value="1"/>
</dbReference>
<dbReference type="InterPro" id="IPR055414">
    <property type="entry name" value="LRR_R13L4/SHOC2-like"/>
</dbReference>
<feature type="domain" description="Late blight resistance protein R1A-like N-terminal" evidence="13">
    <location>
        <begin position="257"/>
        <end position="380"/>
    </location>
</feature>
<keyword evidence="6" id="KW-0381">Hypersensitive response</keyword>
<dbReference type="InterPro" id="IPR042197">
    <property type="entry name" value="Apaf_helical"/>
</dbReference>